<evidence type="ECO:0000256" key="5">
    <source>
        <dbReference type="PROSITE-ProRule" id="PRU01240"/>
    </source>
</evidence>
<feature type="chain" id="PRO_5047357304" description="Peptidase S8/S53 domain-containing protein" evidence="6">
    <location>
        <begin position="24"/>
        <end position="650"/>
    </location>
</feature>
<dbReference type="EMBL" id="BAAAFD010000003">
    <property type="protein sequence ID" value="GAA0856108.1"/>
    <property type="molecule type" value="Genomic_DNA"/>
</dbReference>
<protein>
    <recommendedName>
        <fullName evidence="7">Peptidase S8/S53 domain-containing protein</fullName>
    </recommendedName>
</protein>
<evidence type="ECO:0000256" key="6">
    <source>
        <dbReference type="SAM" id="SignalP"/>
    </source>
</evidence>
<dbReference type="Proteomes" id="UP001500359">
    <property type="component" value="Unassembled WGS sequence"/>
</dbReference>
<keyword evidence="9" id="KW-1185">Reference proteome</keyword>
<evidence type="ECO:0000313" key="9">
    <source>
        <dbReference type="Proteomes" id="UP001500359"/>
    </source>
</evidence>
<dbReference type="Gene3D" id="3.40.50.200">
    <property type="entry name" value="Peptidase S8/S53 domain"/>
    <property type="match status" value="1"/>
</dbReference>
<dbReference type="PANTHER" id="PTHR43806">
    <property type="entry name" value="PEPTIDASE S8"/>
    <property type="match status" value="1"/>
</dbReference>
<dbReference type="InterPro" id="IPR022398">
    <property type="entry name" value="Peptidase_S8_His-AS"/>
</dbReference>
<dbReference type="PRINTS" id="PR00723">
    <property type="entry name" value="SUBTILISIN"/>
</dbReference>
<comment type="caution">
    <text evidence="8">The sequence shown here is derived from an EMBL/GenBank/DDBJ whole genome shotgun (WGS) entry which is preliminary data.</text>
</comment>
<dbReference type="Pfam" id="PF00082">
    <property type="entry name" value="Peptidase_S8"/>
    <property type="match status" value="1"/>
</dbReference>
<accession>A0ABP3WVW2</accession>
<feature type="signal peptide" evidence="6">
    <location>
        <begin position="1"/>
        <end position="23"/>
    </location>
</feature>
<feature type="active site" description="Charge relay system" evidence="5">
    <location>
        <position position="406"/>
    </location>
</feature>
<evidence type="ECO:0000256" key="2">
    <source>
        <dbReference type="ARBA" id="ARBA00022670"/>
    </source>
</evidence>
<evidence type="ECO:0000313" key="8">
    <source>
        <dbReference type="EMBL" id="GAA0856108.1"/>
    </source>
</evidence>
<dbReference type="PANTHER" id="PTHR43806:SF65">
    <property type="entry name" value="SERINE PROTEASE APRX"/>
    <property type="match status" value="1"/>
</dbReference>
<keyword evidence="6" id="KW-0732">Signal</keyword>
<evidence type="ECO:0000256" key="3">
    <source>
        <dbReference type="ARBA" id="ARBA00022801"/>
    </source>
</evidence>
<dbReference type="InterPro" id="IPR036852">
    <property type="entry name" value="Peptidase_S8/S53_dom_sf"/>
</dbReference>
<reference evidence="9" key="1">
    <citation type="journal article" date="2019" name="Int. J. Syst. Evol. Microbiol.">
        <title>The Global Catalogue of Microorganisms (GCM) 10K type strain sequencing project: providing services to taxonomists for standard genome sequencing and annotation.</title>
        <authorList>
            <consortium name="The Broad Institute Genomics Platform"/>
            <consortium name="The Broad Institute Genome Sequencing Center for Infectious Disease"/>
            <person name="Wu L."/>
            <person name="Ma J."/>
        </authorList>
    </citation>
    <scope>NUCLEOTIDE SEQUENCE [LARGE SCALE GENOMIC DNA]</scope>
    <source>
        <strain evidence="9">JCM 15896</strain>
    </source>
</reference>
<keyword evidence="2 5" id="KW-0645">Protease</keyword>
<organism evidence="8 9">
    <name type="scientific">Aliiglaciecola litoralis</name>
    <dbReference type="NCBI Taxonomy" id="582857"/>
    <lineage>
        <taxon>Bacteria</taxon>
        <taxon>Pseudomonadati</taxon>
        <taxon>Pseudomonadota</taxon>
        <taxon>Gammaproteobacteria</taxon>
        <taxon>Alteromonadales</taxon>
        <taxon>Alteromonadaceae</taxon>
        <taxon>Aliiglaciecola</taxon>
    </lineage>
</organism>
<name>A0ABP3WVW2_9ALTE</name>
<feature type="active site" description="Charge relay system" evidence="5">
    <location>
        <position position="168"/>
    </location>
</feature>
<dbReference type="CDD" id="cd07487">
    <property type="entry name" value="Peptidases_S8_1"/>
    <property type="match status" value="1"/>
</dbReference>
<dbReference type="PROSITE" id="PS51892">
    <property type="entry name" value="SUBTILASE"/>
    <property type="match status" value="1"/>
</dbReference>
<dbReference type="SUPFAM" id="SSF52743">
    <property type="entry name" value="Subtilisin-like"/>
    <property type="match status" value="1"/>
</dbReference>
<evidence type="ECO:0000256" key="1">
    <source>
        <dbReference type="ARBA" id="ARBA00011073"/>
    </source>
</evidence>
<keyword evidence="3 5" id="KW-0378">Hydrolase</keyword>
<dbReference type="PROSITE" id="PS00137">
    <property type="entry name" value="SUBTILASE_HIS"/>
    <property type="match status" value="1"/>
</dbReference>
<comment type="similarity">
    <text evidence="1 5">Belongs to the peptidase S8 family.</text>
</comment>
<dbReference type="InterPro" id="IPR000209">
    <property type="entry name" value="Peptidase_S8/S53_dom"/>
</dbReference>
<feature type="active site" description="Charge relay system" evidence="5">
    <location>
        <position position="213"/>
    </location>
</feature>
<feature type="domain" description="Peptidase S8/S53" evidence="7">
    <location>
        <begin position="159"/>
        <end position="449"/>
    </location>
</feature>
<gene>
    <name evidence="8" type="ORF">GCM10009114_16880</name>
</gene>
<evidence type="ECO:0000256" key="4">
    <source>
        <dbReference type="ARBA" id="ARBA00022825"/>
    </source>
</evidence>
<dbReference type="InterPro" id="IPR015500">
    <property type="entry name" value="Peptidase_S8_subtilisin-rel"/>
</dbReference>
<sequence>MSFFTDKKTLLVGAVSLISSVSAVMLTTQANTNSTPFFTQSGNTPTMVVSNQLRQENSYILQGLGRDALVAAVENVGGAVAREFPIINAISAYLTSSQATELASVSGLRMTEDRNVMTMGLGISDALSTVTSITKKFSIDNYITTQTGADKLHEFGITGKGITVAVLDSGTLMGGKKGKGLLRNSYNRPRAFFKYDARQGVRTRLLNDDQNGHGSHIAGIIASSLKSENGKFNGMAPDVFLLSVKAFDASGSGSYSDVLDGLNYIYQNRNRYRIRVVNLSLGADVQSNYWNDPINQAVMRLWDAGVVVITSTGNSGSDYGTVTVPGNNPYVISVGAVTDNFTEFDFSDDRIATFSSKGPTFEGFVKPEVVAFGGHIRSKMNKNLLQKKNFVSDLLGEDYYQISGTSQAAAVVSGTVALMLQHNPFLTPDDVKCRLIDSASKLHDPATGRAYDPLTQGAGLVNAYAAVMSQASGCANVGMDIQADLNGLKHFKGPTMVTADGQLAIKLSNGDVLTHGFDWDGADVQGFDWGDTQAQGFDWGDADALGFDWGDAESLGFDWEVSAQGFDWDVSVLGFDWGDANALGFDWGNMDSQGFDWGGADAQGFDWGSVNSESADSVVGESFDTQSAEELPAEAVETSDELLEIATDGI</sequence>
<evidence type="ECO:0000259" key="7">
    <source>
        <dbReference type="Pfam" id="PF00082"/>
    </source>
</evidence>
<dbReference type="InterPro" id="IPR050131">
    <property type="entry name" value="Peptidase_S8_subtilisin-like"/>
</dbReference>
<proteinExistence type="inferred from homology"/>
<keyword evidence="4 5" id="KW-0720">Serine protease</keyword>
<dbReference type="RefSeq" id="WP_343858672.1">
    <property type="nucleotide sequence ID" value="NZ_BAAAFD010000003.1"/>
</dbReference>